<evidence type="ECO:0000259" key="1">
    <source>
        <dbReference type="Pfam" id="PF20150"/>
    </source>
</evidence>
<reference evidence="2" key="1">
    <citation type="journal article" date="2020" name="BMC Genomics">
        <title>Correction to: Identification and distribution of gene clusters required for synthesis of sphingolipid metabolism inhibitors in diverse species of the filamentous fungus Fusarium.</title>
        <authorList>
            <person name="Kim H.S."/>
            <person name="Lohmar J.M."/>
            <person name="Busman M."/>
            <person name="Brown D.W."/>
            <person name="Naumann T.A."/>
            <person name="Divon H.H."/>
            <person name="Lysoe E."/>
            <person name="Uhlig S."/>
            <person name="Proctor R.H."/>
        </authorList>
    </citation>
    <scope>NUCLEOTIDE SEQUENCE</scope>
    <source>
        <strain evidence="2">NRRL 22465</strain>
    </source>
</reference>
<dbReference type="Proteomes" id="UP000635477">
    <property type="component" value="Unassembled WGS sequence"/>
</dbReference>
<gene>
    <name evidence="2" type="ORF">FZEAL_9634</name>
</gene>
<evidence type="ECO:0000313" key="2">
    <source>
        <dbReference type="EMBL" id="KAF4972227.1"/>
    </source>
</evidence>
<dbReference type="PANTHER" id="PTHR35910">
    <property type="entry name" value="2EXR DOMAIN-CONTAINING PROTEIN"/>
    <property type="match status" value="1"/>
</dbReference>
<sequence length="306" mass="35566">MSTSFPSFTKLPGELRSMIWAYALPEARVFEVLDTPHSNLKTLASEGLTFANSSHGPPPVLAAACRESRVFVLRRYKRLTFSGTTKYVDPTRDMVLLEPYLLIRRLLRALHFLAQVDFMRNNMCQVALGTSYGFSTGIFHPILSSKVSKNNMNMLLRKLARFPRLAKVLFIVHEDFQCSHLKLPQPEWPHELQLFHHNYSSKFDSELEVSLHGPWHLHRSELQYYPLQAELAIENEIDVHETESDEEGDAVELNRKPTNDDWRRFKRRFLKAVHTTPTKRPREKPRLELPPLRIEGASLSWKYRSS</sequence>
<dbReference type="AlphaFoldDB" id="A0A8H4XEJ6"/>
<comment type="caution">
    <text evidence="2">The sequence shown here is derived from an EMBL/GenBank/DDBJ whole genome shotgun (WGS) entry which is preliminary data.</text>
</comment>
<name>A0A8H4XEJ6_9HYPO</name>
<dbReference type="Pfam" id="PF20150">
    <property type="entry name" value="2EXR"/>
    <property type="match status" value="1"/>
</dbReference>
<dbReference type="PANTHER" id="PTHR35910:SF6">
    <property type="entry name" value="2EXR DOMAIN-CONTAINING PROTEIN"/>
    <property type="match status" value="1"/>
</dbReference>
<reference evidence="2" key="2">
    <citation type="submission" date="2020-05" db="EMBL/GenBank/DDBJ databases">
        <authorList>
            <person name="Kim H.-S."/>
            <person name="Proctor R.H."/>
            <person name="Brown D.W."/>
        </authorList>
    </citation>
    <scope>NUCLEOTIDE SEQUENCE</scope>
    <source>
        <strain evidence="2">NRRL 22465</strain>
    </source>
</reference>
<dbReference type="EMBL" id="JABEYC010000928">
    <property type="protein sequence ID" value="KAF4972227.1"/>
    <property type="molecule type" value="Genomic_DNA"/>
</dbReference>
<keyword evidence="3" id="KW-1185">Reference proteome</keyword>
<dbReference type="InterPro" id="IPR045518">
    <property type="entry name" value="2EXR"/>
</dbReference>
<proteinExistence type="predicted"/>
<feature type="domain" description="2EXR" evidence="1">
    <location>
        <begin position="5"/>
        <end position="95"/>
    </location>
</feature>
<evidence type="ECO:0000313" key="3">
    <source>
        <dbReference type="Proteomes" id="UP000635477"/>
    </source>
</evidence>
<accession>A0A8H4XEJ6</accession>
<organism evidence="2 3">
    <name type="scientific">Fusarium zealandicum</name>
    <dbReference type="NCBI Taxonomy" id="1053134"/>
    <lineage>
        <taxon>Eukaryota</taxon>
        <taxon>Fungi</taxon>
        <taxon>Dikarya</taxon>
        <taxon>Ascomycota</taxon>
        <taxon>Pezizomycotina</taxon>
        <taxon>Sordariomycetes</taxon>
        <taxon>Hypocreomycetidae</taxon>
        <taxon>Hypocreales</taxon>
        <taxon>Nectriaceae</taxon>
        <taxon>Fusarium</taxon>
        <taxon>Fusarium staphyleae species complex</taxon>
    </lineage>
</organism>
<protein>
    <recommendedName>
        <fullName evidence="1">2EXR domain-containing protein</fullName>
    </recommendedName>
</protein>
<dbReference type="OrthoDB" id="4812806at2759"/>